<evidence type="ECO:0000313" key="2">
    <source>
        <dbReference type="Proteomes" id="UP000182110"/>
    </source>
</evidence>
<organism evidence="1 2">
    <name type="scientific">Peribacillus simplex</name>
    <dbReference type="NCBI Taxonomy" id="1478"/>
    <lineage>
        <taxon>Bacteria</taxon>
        <taxon>Bacillati</taxon>
        <taxon>Bacillota</taxon>
        <taxon>Bacilli</taxon>
        <taxon>Bacillales</taxon>
        <taxon>Bacillaceae</taxon>
        <taxon>Peribacillus</taxon>
    </lineage>
</organism>
<gene>
    <name evidence="1" type="ORF">BN1180_05378</name>
</gene>
<dbReference type="EMBL" id="CCXW01000002">
    <property type="protein sequence ID" value="CEG24563.1"/>
    <property type="molecule type" value="Genomic_DNA"/>
</dbReference>
<name>A0AAN2PB75_9BACI</name>
<proteinExistence type="predicted"/>
<dbReference type="Proteomes" id="UP000182110">
    <property type="component" value="Unassembled WGS sequence"/>
</dbReference>
<reference evidence="1 2" key="1">
    <citation type="journal article" date="2014" name="Genome Announc.">
        <title>Genome Sequence of Bacillus simplex Strain P558, Isolated from a Human Fecal Sample.</title>
        <authorList>
            <person name="Croce O."/>
            <person name="Hugon P."/>
            <person name="Lagier J.C."/>
            <person name="Bibi F."/>
            <person name="Robert C."/>
            <person name="Azhar E.I."/>
            <person name="Raoult D."/>
            <person name="Fournier P.E."/>
        </authorList>
    </citation>
    <scope>NUCLEOTIDE SEQUENCE [LARGE SCALE GENOMIC DNA]</scope>
    <source>
        <strain evidence="1 2">P558</strain>
    </source>
</reference>
<accession>A0AAN2PB75</accession>
<sequence length="55" mass="6395">MQPDAKKKSPLAHWGELIGMKKHYTIILNRITRFINQICEAEGDHHVTQLLRTRG</sequence>
<evidence type="ECO:0000313" key="1">
    <source>
        <dbReference type="EMBL" id="CEG24563.1"/>
    </source>
</evidence>
<protein>
    <submittedName>
        <fullName evidence="1">Uncharacterized protein</fullName>
    </submittedName>
</protein>
<comment type="caution">
    <text evidence="1">The sequence shown here is derived from an EMBL/GenBank/DDBJ whole genome shotgun (WGS) entry which is preliminary data.</text>
</comment>
<keyword evidence="2" id="KW-1185">Reference proteome</keyword>
<dbReference type="AlphaFoldDB" id="A0AAN2PB75"/>